<evidence type="ECO:0000313" key="3">
    <source>
        <dbReference type="Proteomes" id="UP001159363"/>
    </source>
</evidence>
<evidence type="ECO:0000313" key="2">
    <source>
        <dbReference type="EMBL" id="KAJ8884496.1"/>
    </source>
</evidence>
<feature type="compositionally biased region" description="Basic and acidic residues" evidence="1">
    <location>
        <begin position="47"/>
        <end position="64"/>
    </location>
</feature>
<gene>
    <name evidence="2" type="ORF">PR048_016353</name>
</gene>
<reference evidence="2 3" key="1">
    <citation type="submission" date="2023-02" db="EMBL/GenBank/DDBJ databases">
        <title>LHISI_Scaffold_Assembly.</title>
        <authorList>
            <person name="Stuart O.P."/>
            <person name="Cleave R."/>
            <person name="Magrath M.J.L."/>
            <person name="Mikheyev A.S."/>
        </authorList>
    </citation>
    <scope>NUCLEOTIDE SEQUENCE [LARGE SCALE GENOMIC DNA]</scope>
    <source>
        <strain evidence="2">Daus_M_001</strain>
        <tissue evidence="2">Leg muscle</tissue>
    </source>
</reference>
<feature type="region of interest" description="Disordered" evidence="1">
    <location>
        <begin position="43"/>
        <end position="93"/>
    </location>
</feature>
<feature type="compositionally biased region" description="Low complexity" evidence="1">
    <location>
        <begin position="374"/>
        <end position="394"/>
    </location>
</feature>
<evidence type="ECO:0000256" key="1">
    <source>
        <dbReference type="SAM" id="MobiDB-lite"/>
    </source>
</evidence>
<dbReference type="Proteomes" id="UP001159363">
    <property type="component" value="Chromosome 4"/>
</dbReference>
<feature type="compositionally biased region" description="Polar residues" evidence="1">
    <location>
        <begin position="297"/>
        <end position="308"/>
    </location>
</feature>
<dbReference type="EMBL" id="JARBHB010000005">
    <property type="protein sequence ID" value="KAJ8884496.1"/>
    <property type="molecule type" value="Genomic_DNA"/>
</dbReference>
<comment type="caution">
    <text evidence="2">The sequence shown here is derived from an EMBL/GenBank/DDBJ whole genome shotgun (WGS) entry which is preliminary data.</text>
</comment>
<protein>
    <submittedName>
        <fullName evidence="2">Uncharacterized protein</fullName>
    </submittedName>
</protein>
<sequence length="558" mass="61654">MTANICELARYKLRRSTTPNIESIGSEHSVNAKRLHLPLQLTRRGKKSECESECESKERERDTPTHQTVEGNQTATRRVDGDKRSPRHPPEPLAQNLVLHKTIGGEGMRLTHDTFLRFYDAHSTKQFCPILECNISYGTRLSSQTVIETHAPRFYRSSKLAWKQSRQHLSEDCTIYQAAGALDEGNLINNGELVDEDDHIARDHDIAYDCARTSEEVHAANREAIKVITTQAEFHEPMRRQQPSHAVKKTAAGGRQSQLDDNIDEIDALSPLLPDQDVNMLLSSTSMHPEDVAEIGTESNTRKPCSTSIGGGNSADSIPGGEVSKPHLLQVLHYQEKQLHFTLYKVAMLLFGKEHVEIGKNEYVVKYLDKGNQPASTRGSSTPSATTSGGSLPPRGTQPLQWPLALQHQRPLDANANQRVLPMPPSSTPPSHLGSSISRNSPVVTTPISRSQPALTSDEPPATSTSQPARSAPHPKAHPTGTTDMCAYIILFTQIRPEAITSTPLFKDCTVYRDAGTLQEGHASFTAYQWRAACILYWSTTASRASCRDKISQGLHNM</sequence>
<feature type="compositionally biased region" description="Polar residues" evidence="1">
    <location>
        <begin position="429"/>
        <end position="455"/>
    </location>
</feature>
<feature type="compositionally biased region" description="Basic and acidic residues" evidence="1">
    <location>
        <begin position="77"/>
        <end position="90"/>
    </location>
</feature>
<proteinExistence type="predicted"/>
<keyword evidence="3" id="KW-1185">Reference proteome</keyword>
<feature type="region of interest" description="Disordered" evidence="1">
    <location>
        <begin position="236"/>
        <end position="256"/>
    </location>
</feature>
<organism evidence="2 3">
    <name type="scientific">Dryococelus australis</name>
    <dbReference type="NCBI Taxonomy" id="614101"/>
    <lineage>
        <taxon>Eukaryota</taxon>
        <taxon>Metazoa</taxon>
        <taxon>Ecdysozoa</taxon>
        <taxon>Arthropoda</taxon>
        <taxon>Hexapoda</taxon>
        <taxon>Insecta</taxon>
        <taxon>Pterygota</taxon>
        <taxon>Neoptera</taxon>
        <taxon>Polyneoptera</taxon>
        <taxon>Phasmatodea</taxon>
        <taxon>Verophasmatodea</taxon>
        <taxon>Anareolatae</taxon>
        <taxon>Phasmatidae</taxon>
        <taxon>Eurycanthinae</taxon>
        <taxon>Dryococelus</taxon>
    </lineage>
</organism>
<feature type="region of interest" description="Disordered" evidence="1">
    <location>
        <begin position="294"/>
        <end position="321"/>
    </location>
</feature>
<name>A0ABQ9HK20_9NEOP</name>
<accession>A0ABQ9HK20</accession>
<feature type="region of interest" description="Disordered" evidence="1">
    <location>
        <begin position="372"/>
        <end position="399"/>
    </location>
</feature>
<feature type="region of interest" description="Disordered" evidence="1">
    <location>
        <begin position="417"/>
        <end position="480"/>
    </location>
</feature>
<feature type="compositionally biased region" description="Polar residues" evidence="1">
    <location>
        <begin position="65"/>
        <end position="76"/>
    </location>
</feature>